<dbReference type="InterPro" id="IPR018244">
    <property type="entry name" value="Allrgn_V5/Tpx1_CS"/>
</dbReference>
<dbReference type="InterPro" id="IPR035940">
    <property type="entry name" value="CAP_sf"/>
</dbReference>
<proteinExistence type="predicted"/>
<sequence length="159" mass="17757">MTVVVVFMIYITICFARNSMPDRTDDNFQNDCLKTSNDLRARHHAPGFHLDHDAVNYAKSRCQLISQYEGLSHGHAGLKGYGENLYWGGNSADVTVSKYDYDHTGFSSATGHFTQLVWKGTTGVGCARCAGRGGQWFETYVVCSYKPQDYISAIIFGNY</sequence>
<keyword evidence="4" id="KW-1185">Reference proteome</keyword>
<feature type="signal peptide" evidence="1">
    <location>
        <begin position="1"/>
        <end position="16"/>
    </location>
</feature>
<evidence type="ECO:0000313" key="3">
    <source>
        <dbReference type="EMBL" id="CAD7626690.1"/>
    </source>
</evidence>
<accession>A0A7R9PZM7</accession>
<name>A0A7R9PZM7_9ACAR</name>
<dbReference type="Proteomes" id="UP000759131">
    <property type="component" value="Unassembled WGS sequence"/>
</dbReference>
<evidence type="ECO:0000259" key="2">
    <source>
        <dbReference type="SMART" id="SM00198"/>
    </source>
</evidence>
<gene>
    <name evidence="3" type="ORF">OSB1V03_LOCUS7123</name>
</gene>
<dbReference type="SMART" id="SM00198">
    <property type="entry name" value="SCP"/>
    <property type="match status" value="1"/>
</dbReference>
<dbReference type="SUPFAM" id="SSF55797">
    <property type="entry name" value="PR-1-like"/>
    <property type="match status" value="1"/>
</dbReference>
<dbReference type="Gene3D" id="3.40.33.10">
    <property type="entry name" value="CAP"/>
    <property type="match status" value="1"/>
</dbReference>
<protein>
    <recommendedName>
        <fullName evidence="2">SCP domain-containing protein</fullName>
    </recommendedName>
</protein>
<dbReference type="InterPro" id="IPR014044">
    <property type="entry name" value="CAP_dom"/>
</dbReference>
<keyword evidence="1" id="KW-0732">Signal</keyword>
<dbReference type="EMBL" id="CAJPIZ010004064">
    <property type="protein sequence ID" value="CAG2107120.1"/>
    <property type="molecule type" value="Genomic_DNA"/>
</dbReference>
<reference evidence="3" key="1">
    <citation type="submission" date="2020-11" db="EMBL/GenBank/DDBJ databases">
        <authorList>
            <person name="Tran Van P."/>
        </authorList>
    </citation>
    <scope>NUCLEOTIDE SEQUENCE</scope>
</reference>
<dbReference type="PANTHER" id="PTHR10334">
    <property type="entry name" value="CYSTEINE-RICH SECRETORY PROTEIN-RELATED"/>
    <property type="match status" value="1"/>
</dbReference>
<dbReference type="Pfam" id="PF00188">
    <property type="entry name" value="CAP"/>
    <property type="match status" value="1"/>
</dbReference>
<organism evidence="3">
    <name type="scientific">Medioppia subpectinata</name>
    <dbReference type="NCBI Taxonomy" id="1979941"/>
    <lineage>
        <taxon>Eukaryota</taxon>
        <taxon>Metazoa</taxon>
        <taxon>Ecdysozoa</taxon>
        <taxon>Arthropoda</taxon>
        <taxon>Chelicerata</taxon>
        <taxon>Arachnida</taxon>
        <taxon>Acari</taxon>
        <taxon>Acariformes</taxon>
        <taxon>Sarcoptiformes</taxon>
        <taxon>Oribatida</taxon>
        <taxon>Brachypylina</taxon>
        <taxon>Oppioidea</taxon>
        <taxon>Oppiidae</taxon>
        <taxon>Medioppia</taxon>
    </lineage>
</organism>
<dbReference type="OrthoDB" id="6433391at2759"/>
<dbReference type="AlphaFoldDB" id="A0A7R9PZM7"/>
<evidence type="ECO:0000313" key="4">
    <source>
        <dbReference type="Proteomes" id="UP000759131"/>
    </source>
</evidence>
<dbReference type="GO" id="GO:0005576">
    <property type="term" value="C:extracellular region"/>
    <property type="evidence" value="ECO:0007669"/>
    <property type="project" value="InterPro"/>
</dbReference>
<dbReference type="EMBL" id="OC858639">
    <property type="protein sequence ID" value="CAD7626690.1"/>
    <property type="molecule type" value="Genomic_DNA"/>
</dbReference>
<evidence type="ECO:0000256" key="1">
    <source>
        <dbReference type="SAM" id="SignalP"/>
    </source>
</evidence>
<dbReference type="InterPro" id="IPR001283">
    <property type="entry name" value="CRISP-related"/>
</dbReference>
<feature type="domain" description="SCP" evidence="2">
    <location>
        <begin position="27"/>
        <end position="153"/>
    </location>
</feature>
<dbReference type="PROSITE" id="PS01009">
    <property type="entry name" value="CRISP_1"/>
    <property type="match status" value="1"/>
</dbReference>
<feature type="chain" id="PRO_5035680810" description="SCP domain-containing protein" evidence="1">
    <location>
        <begin position="17"/>
        <end position="159"/>
    </location>
</feature>